<dbReference type="RefSeq" id="WP_073282505.1">
    <property type="nucleotide sequence ID" value="NZ_FRCP01000005.1"/>
</dbReference>
<proteinExistence type="predicted"/>
<sequence>MNIYDISQKAGVSIATVSRVINGNTNVSEKTRQKVMAIIEQYDYTPNAFARGLGLNTMQTIGILCADSSDPYLASAIFYLEQMLHKEQYDSLLCCTGYDQADKEKYLNLLLSKKVDSVVLVGSNFVETEEEKNQYIIEAAKTIPIMLLNGAIDAPNIYSSLCDDYHATFQVTQQLLESDHKEILYLYNSNSYSGKKKLKGFYDAHSSMNIKINDSHVQYFVGDIHETRDFLINLKKKGLTFNSIITADDNLAVGAIKYAKLQGISVPDELSIIGYNNSIIATCCDPELSSIDNKLETVCKNCVSTLMNIFSGNSVPFRSVFSAELVSRETTKF</sequence>
<dbReference type="SUPFAM" id="SSF47413">
    <property type="entry name" value="lambda repressor-like DNA-binding domains"/>
    <property type="match status" value="1"/>
</dbReference>
<evidence type="ECO:0000313" key="5">
    <source>
        <dbReference type="EMBL" id="SHM02074.1"/>
    </source>
</evidence>
<dbReference type="InterPro" id="IPR010982">
    <property type="entry name" value="Lambda_DNA-bd_dom_sf"/>
</dbReference>
<organism evidence="5 6">
    <name type="scientific">Anaerosporobacter mobilis DSM 15930</name>
    <dbReference type="NCBI Taxonomy" id="1120996"/>
    <lineage>
        <taxon>Bacteria</taxon>
        <taxon>Bacillati</taxon>
        <taxon>Bacillota</taxon>
        <taxon>Clostridia</taxon>
        <taxon>Lachnospirales</taxon>
        <taxon>Lachnospiraceae</taxon>
        <taxon>Anaerosporobacter</taxon>
    </lineage>
</organism>
<dbReference type="Gene3D" id="1.10.260.40">
    <property type="entry name" value="lambda repressor-like DNA-binding domains"/>
    <property type="match status" value="1"/>
</dbReference>
<accession>A0A1M7FDB2</accession>
<dbReference type="GO" id="GO:0003700">
    <property type="term" value="F:DNA-binding transcription factor activity"/>
    <property type="evidence" value="ECO:0007669"/>
    <property type="project" value="TreeGrafter"/>
</dbReference>
<dbReference type="InterPro" id="IPR028082">
    <property type="entry name" value="Peripla_BP_I"/>
</dbReference>
<dbReference type="AlphaFoldDB" id="A0A1M7FDB2"/>
<name>A0A1M7FDB2_9FIRM</name>
<dbReference type="STRING" id="1120996.SAMN02746066_00570"/>
<dbReference type="Pfam" id="PF00532">
    <property type="entry name" value="Peripla_BP_1"/>
    <property type="match status" value="1"/>
</dbReference>
<evidence type="ECO:0000256" key="2">
    <source>
        <dbReference type="ARBA" id="ARBA00023125"/>
    </source>
</evidence>
<dbReference type="SUPFAM" id="SSF53822">
    <property type="entry name" value="Periplasmic binding protein-like I"/>
    <property type="match status" value="1"/>
</dbReference>
<reference evidence="5 6" key="1">
    <citation type="submission" date="2016-11" db="EMBL/GenBank/DDBJ databases">
        <authorList>
            <person name="Jaros S."/>
            <person name="Januszkiewicz K."/>
            <person name="Wedrychowicz H."/>
        </authorList>
    </citation>
    <scope>NUCLEOTIDE SEQUENCE [LARGE SCALE GENOMIC DNA]</scope>
    <source>
        <strain evidence="5 6">DSM 15930</strain>
    </source>
</reference>
<evidence type="ECO:0000256" key="3">
    <source>
        <dbReference type="ARBA" id="ARBA00023163"/>
    </source>
</evidence>
<evidence type="ECO:0000256" key="1">
    <source>
        <dbReference type="ARBA" id="ARBA00023015"/>
    </source>
</evidence>
<protein>
    <submittedName>
        <fullName evidence="5">Transcriptional regulator, LacI family</fullName>
    </submittedName>
</protein>
<dbReference type="PANTHER" id="PTHR30146">
    <property type="entry name" value="LACI-RELATED TRANSCRIPTIONAL REPRESSOR"/>
    <property type="match status" value="1"/>
</dbReference>
<evidence type="ECO:0000313" key="6">
    <source>
        <dbReference type="Proteomes" id="UP000184038"/>
    </source>
</evidence>
<dbReference type="Proteomes" id="UP000184038">
    <property type="component" value="Unassembled WGS sequence"/>
</dbReference>
<dbReference type="EMBL" id="FRCP01000005">
    <property type="protein sequence ID" value="SHM02074.1"/>
    <property type="molecule type" value="Genomic_DNA"/>
</dbReference>
<keyword evidence="3" id="KW-0804">Transcription</keyword>
<dbReference type="PANTHER" id="PTHR30146:SF109">
    <property type="entry name" value="HTH-TYPE TRANSCRIPTIONAL REGULATOR GALS"/>
    <property type="match status" value="1"/>
</dbReference>
<dbReference type="CDD" id="cd01392">
    <property type="entry name" value="HTH_LacI"/>
    <property type="match status" value="1"/>
</dbReference>
<dbReference type="SMART" id="SM00354">
    <property type="entry name" value="HTH_LACI"/>
    <property type="match status" value="1"/>
</dbReference>
<dbReference type="Pfam" id="PF00356">
    <property type="entry name" value="LacI"/>
    <property type="match status" value="1"/>
</dbReference>
<dbReference type="PROSITE" id="PS50932">
    <property type="entry name" value="HTH_LACI_2"/>
    <property type="match status" value="1"/>
</dbReference>
<gene>
    <name evidence="5" type="ORF">SAMN02746066_00570</name>
</gene>
<dbReference type="OrthoDB" id="9784962at2"/>
<dbReference type="CDD" id="cd06267">
    <property type="entry name" value="PBP1_LacI_sugar_binding-like"/>
    <property type="match status" value="1"/>
</dbReference>
<dbReference type="PRINTS" id="PR00036">
    <property type="entry name" value="HTHLACI"/>
</dbReference>
<dbReference type="Gene3D" id="3.40.50.2300">
    <property type="match status" value="2"/>
</dbReference>
<dbReference type="InterPro" id="IPR000843">
    <property type="entry name" value="HTH_LacI"/>
</dbReference>
<keyword evidence="1" id="KW-0805">Transcription regulation</keyword>
<dbReference type="GO" id="GO:0000976">
    <property type="term" value="F:transcription cis-regulatory region binding"/>
    <property type="evidence" value="ECO:0007669"/>
    <property type="project" value="TreeGrafter"/>
</dbReference>
<evidence type="ECO:0000259" key="4">
    <source>
        <dbReference type="PROSITE" id="PS50932"/>
    </source>
</evidence>
<dbReference type="InterPro" id="IPR001761">
    <property type="entry name" value="Peripla_BP/Lac1_sug-bd_dom"/>
</dbReference>
<feature type="domain" description="HTH lacI-type" evidence="4">
    <location>
        <begin position="1"/>
        <end position="55"/>
    </location>
</feature>
<keyword evidence="6" id="KW-1185">Reference proteome</keyword>
<keyword evidence="2" id="KW-0238">DNA-binding</keyword>